<feature type="signal peptide" evidence="1">
    <location>
        <begin position="1"/>
        <end position="19"/>
    </location>
</feature>
<feature type="chain" id="PRO_5046246273" evidence="1">
    <location>
        <begin position="20"/>
        <end position="485"/>
    </location>
</feature>
<accession>A0ABX0VG91</accession>
<dbReference type="PANTHER" id="PTHR30203:SF24">
    <property type="entry name" value="BLR4935 PROTEIN"/>
    <property type="match status" value="1"/>
</dbReference>
<name>A0ABX0VG91_9HYPH</name>
<dbReference type="Proteomes" id="UP000707352">
    <property type="component" value="Unassembled WGS sequence"/>
</dbReference>
<sequence length="485" mass="52560">MAHRRFLLAGAAFLPLALAGCATFSPDNGLSLARGITQQELGKGVVKTTTEVDAAAAQARAEALLKKPLTPDSAVQIALLQNRGLQAAFNDLGVSEAVYVEATLPPRPTFALSRLAGGLELEVERQILIGLFELATLPGRAAIAEQRFRAAQFRTAEAVLRLAAETRRQYYRTIAANQQVAFLEQALASAEAMSQLAQQLGESGALNKLEQAREHAFYVELGAQLARARIEQKVARERLTRQLGVWGREIDFRLPNALPSLPASLVSAKDIERRALETRVDLRALRADLNAVAGQYGLTGATRFISDIELAGLQKYDRKTFIDAAEGKVEREKLNRRGLEIAFQIPIYDFGEIGVRNAEETYMAAANRVAERAVNVRSEAREAYLRYRGHYDLAQHYQSRVLPLRQAIQDESLLQYSGMLADVSQLIIDARARILSNLDAINARRDFWIAATDLKAALVGGGAGGSDGDGSTTVAAAAGGSAGGH</sequence>
<keyword evidence="1" id="KW-0732">Signal</keyword>
<gene>
    <name evidence="2" type="ORF">HB375_16825</name>
</gene>
<comment type="caution">
    <text evidence="2">The sequence shown here is derived from an EMBL/GenBank/DDBJ whole genome shotgun (WGS) entry which is preliminary data.</text>
</comment>
<dbReference type="EMBL" id="JAATJS010000007">
    <property type="protein sequence ID" value="NIX78259.1"/>
    <property type="molecule type" value="Genomic_DNA"/>
</dbReference>
<evidence type="ECO:0000256" key="1">
    <source>
        <dbReference type="SAM" id="SignalP"/>
    </source>
</evidence>
<evidence type="ECO:0000313" key="2">
    <source>
        <dbReference type="EMBL" id="NIX78259.1"/>
    </source>
</evidence>
<reference evidence="2 3" key="1">
    <citation type="submission" date="2020-03" db="EMBL/GenBank/DDBJ databases">
        <title>The genome sequence of Microvirga sp. c23x22.</title>
        <authorList>
            <person name="Zhang X."/>
        </authorList>
    </citation>
    <scope>NUCLEOTIDE SEQUENCE [LARGE SCALE GENOMIC DNA]</scope>
    <source>
        <strain evidence="3">c23x22</strain>
    </source>
</reference>
<dbReference type="SUPFAM" id="SSF56954">
    <property type="entry name" value="Outer membrane efflux proteins (OEP)"/>
    <property type="match status" value="1"/>
</dbReference>
<evidence type="ECO:0000313" key="3">
    <source>
        <dbReference type="Proteomes" id="UP000707352"/>
    </source>
</evidence>
<protein>
    <submittedName>
        <fullName evidence="2">TolC family protein</fullName>
    </submittedName>
</protein>
<dbReference type="PANTHER" id="PTHR30203">
    <property type="entry name" value="OUTER MEMBRANE CATION EFFLUX PROTEIN"/>
    <property type="match status" value="1"/>
</dbReference>
<dbReference type="InterPro" id="IPR010131">
    <property type="entry name" value="MdtP/NodT-like"/>
</dbReference>
<proteinExistence type="predicted"/>
<organism evidence="2 3">
    <name type="scientific">Microvirga terricola</name>
    <dbReference type="NCBI Taxonomy" id="2719797"/>
    <lineage>
        <taxon>Bacteria</taxon>
        <taxon>Pseudomonadati</taxon>
        <taxon>Pseudomonadota</taxon>
        <taxon>Alphaproteobacteria</taxon>
        <taxon>Hyphomicrobiales</taxon>
        <taxon>Methylobacteriaceae</taxon>
        <taxon>Microvirga</taxon>
    </lineage>
</organism>
<dbReference type="PROSITE" id="PS51257">
    <property type="entry name" value="PROKAR_LIPOPROTEIN"/>
    <property type="match status" value="1"/>
</dbReference>
<dbReference type="Gene3D" id="1.20.1600.10">
    <property type="entry name" value="Outer membrane efflux proteins (OEP)"/>
    <property type="match status" value="1"/>
</dbReference>
<keyword evidence="3" id="KW-1185">Reference proteome</keyword>